<accession>A0A5Y2MYX0</accession>
<comment type="caution">
    <text evidence="1">The sequence shown here is derived from an EMBL/GenBank/DDBJ whole genome shotgun (WGS) entry which is preliminary data.</text>
</comment>
<evidence type="ECO:0000313" key="1">
    <source>
        <dbReference type="EMBL" id="ECF1314190.1"/>
    </source>
</evidence>
<organism evidence="1">
    <name type="scientific">Salmonella hadar</name>
    <dbReference type="NCBI Taxonomy" id="149385"/>
    <lineage>
        <taxon>Bacteria</taxon>
        <taxon>Pseudomonadati</taxon>
        <taxon>Pseudomonadota</taxon>
        <taxon>Gammaproteobacteria</taxon>
        <taxon>Enterobacterales</taxon>
        <taxon>Enterobacteriaceae</taxon>
        <taxon>Salmonella</taxon>
    </lineage>
</organism>
<reference evidence="1" key="1">
    <citation type="submission" date="2019-03" db="EMBL/GenBank/DDBJ databases">
        <authorList>
            <person name="Ashton P.M."/>
            <person name="Dallman T."/>
            <person name="Nair S."/>
            <person name="De Pinna E."/>
            <person name="Peters T."/>
            <person name="Grant K."/>
        </authorList>
    </citation>
    <scope>NUCLEOTIDE SEQUENCE [LARGE SCALE GENOMIC DNA]</scope>
    <source>
        <strain evidence="1">278089</strain>
    </source>
</reference>
<dbReference type="Proteomes" id="UP000839877">
    <property type="component" value="Unassembled WGS sequence"/>
</dbReference>
<sequence>MSDLSIKRVADFVRCPLEHPLTRGEQMELAQFFLEIQEQIATFKALPDIPITDGHIQQVINSHEKGWAMIVPCKITYDLAKEVQANRASSKGE</sequence>
<name>A0A5Y2MYX0_SALHA</name>
<protein>
    <recommendedName>
        <fullName evidence="2">Eaa protein</fullName>
    </recommendedName>
</protein>
<gene>
    <name evidence="1" type="ORF">E0557_20040</name>
</gene>
<evidence type="ECO:0008006" key="2">
    <source>
        <dbReference type="Google" id="ProtNLM"/>
    </source>
</evidence>
<proteinExistence type="predicted"/>
<dbReference type="AlphaFoldDB" id="A0A5Y2MYX0"/>
<dbReference type="EMBL" id="AAIKEG010000019">
    <property type="protein sequence ID" value="ECF1314190.1"/>
    <property type="molecule type" value="Genomic_DNA"/>
</dbReference>